<dbReference type="GO" id="GO:0071555">
    <property type="term" value="P:cell wall organization"/>
    <property type="evidence" value="ECO:0007669"/>
    <property type="project" value="UniProtKB-KW"/>
</dbReference>
<evidence type="ECO:0000256" key="5">
    <source>
        <dbReference type="ARBA" id="ARBA00023306"/>
    </source>
</evidence>
<dbReference type="GO" id="GO:0009252">
    <property type="term" value="P:peptidoglycan biosynthetic process"/>
    <property type="evidence" value="ECO:0007669"/>
    <property type="project" value="UniProtKB-UniRule"/>
</dbReference>
<dbReference type="InterPro" id="IPR036615">
    <property type="entry name" value="Mur_ligase_C_dom_sf"/>
</dbReference>
<gene>
    <name evidence="7" type="primary">murE</name>
    <name evidence="12" type="ORF">L861_00695</name>
</gene>
<comment type="function">
    <text evidence="7">Catalyzes the addition of meso-diaminopimelic acid to the nucleotide precursor UDP-N-acetylmuramoyl-L-alanyl-D-glutamate (UMAG) in the biosynthesis of bacterial cell-wall peptidoglycan.</text>
</comment>
<dbReference type="RefSeq" id="WP_016414580.1">
    <property type="nucleotide sequence ID" value="NZ_AUAB01000014.1"/>
</dbReference>
<feature type="domain" description="Mur ligase N-terminal catalytic" evidence="9">
    <location>
        <begin position="35"/>
        <end position="89"/>
    </location>
</feature>
<comment type="pathway">
    <text evidence="7 8">Cell wall biogenesis; peptidoglycan biosynthesis.</text>
</comment>
<feature type="domain" description="Mur ligase C-terminal" evidence="10">
    <location>
        <begin position="341"/>
        <end position="476"/>
    </location>
</feature>
<dbReference type="GO" id="GO:0051301">
    <property type="term" value="P:cell division"/>
    <property type="evidence" value="ECO:0007669"/>
    <property type="project" value="UniProtKB-KW"/>
</dbReference>
<dbReference type="GO" id="GO:0005737">
    <property type="term" value="C:cytoplasm"/>
    <property type="evidence" value="ECO:0007669"/>
    <property type="project" value="UniProtKB-SubCell"/>
</dbReference>
<evidence type="ECO:0000256" key="2">
    <source>
        <dbReference type="ARBA" id="ARBA00022618"/>
    </source>
</evidence>
<keyword evidence="2 7" id="KW-0132">Cell division</keyword>
<evidence type="ECO:0000313" key="12">
    <source>
        <dbReference type="EMBL" id="EPC03846.1"/>
    </source>
</evidence>
<feature type="binding site" evidence="7">
    <location>
        <position position="195"/>
    </location>
    <ligand>
        <name>UDP-N-acetyl-alpha-D-muramoyl-L-alanyl-D-glutamate</name>
        <dbReference type="ChEBI" id="CHEBI:83900"/>
    </ligand>
</feature>
<keyword evidence="7" id="KW-0963">Cytoplasm</keyword>
<dbReference type="SUPFAM" id="SSF53623">
    <property type="entry name" value="MurD-like peptide ligases, catalytic domain"/>
    <property type="match status" value="1"/>
</dbReference>
<dbReference type="Proteomes" id="UP000014463">
    <property type="component" value="Unassembled WGS sequence"/>
</dbReference>
<dbReference type="InterPro" id="IPR000713">
    <property type="entry name" value="Mur_ligase_N"/>
</dbReference>
<accession>S2LGS8</accession>
<dbReference type="eggNOG" id="COG0769">
    <property type="taxonomic scope" value="Bacteria"/>
</dbReference>
<comment type="PTM">
    <text evidence="7">Carboxylation is probably crucial for Mg(2+) binding and, consequently, for the gamma-phosphate positioning of ATP.</text>
</comment>
<evidence type="ECO:0000256" key="7">
    <source>
        <dbReference type="HAMAP-Rule" id="MF_00208"/>
    </source>
</evidence>
<dbReference type="GO" id="GO:0008360">
    <property type="term" value="P:regulation of cell shape"/>
    <property type="evidence" value="ECO:0007669"/>
    <property type="project" value="UniProtKB-KW"/>
</dbReference>
<feature type="binding site" evidence="7">
    <location>
        <position position="37"/>
    </location>
    <ligand>
        <name>UDP-N-acetyl-alpha-D-muramoyl-L-alanyl-D-glutamate</name>
        <dbReference type="ChEBI" id="CHEBI:83900"/>
    </ligand>
</feature>
<dbReference type="PANTHER" id="PTHR23135:SF4">
    <property type="entry name" value="UDP-N-ACETYLMURAMOYL-L-ALANYL-D-GLUTAMATE--2,6-DIAMINOPIMELATE LIGASE MURE HOMOLOG, CHLOROPLASTIC"/>
    <property type="match status" value="1"/>
</dbReference>
<evidence type="ECO:0000313" key="13">
    <source>
        <dbReference type="Proteomes" id="UP000014463"/>
    </source>
</evidence>
<keyword evidence="7" id="KW-0547">Nucleotide-binding</keyword>
<keyword evidence="7" id="KW-0460">Magnesium</keyword>
<evidence type="ECO:0000256" key="1">
    <source>
        <dbReference type="ARBA" id="ARBA00005898"/>
    </source>
</evidence>
<keyword evidence="6 7" id="KW-0961">Cell wall biogenesis/degradation</keyword>
<keyword evidence="5 7" id="KW-0131">Cell cycle</keyword>
<feature type="domain" description="Mur ligase central" evidence="11">
    <location>
        <begin position="118"/>
        <end position="318"/>
    </location>
</feature>
<feature type="binding site" evidence="7">
    <location>
        <position position="189"/>
    </location>
    <ligand>
        <name>UDP-N-acetyl-alpha-D-muramoyl-L-alanyl-D-glutamate</name>
        <dbReference type="ChEBI" id="CHEBI:83900"/>
    </ligand>
</feature>
<reference evidence="12 13" key="1">
    <citation type="journal article" date="2013" name="Genome Announc.">
        <title>Draft genome sequence of the moderately halophilic gammaproteobacterium Halomonas anticariensis FP35.</title>
        <authorList>
            <person name="Tahrioui A."/>
            <person name="Quesada E."/>
            <person name="Llamas I."/>
        </authorList>
    </citation>
    <scope>NUCLEOTIDE SEQUENCE [LARGE SCALE GENOMIC DNA]</scope>
    <source>
        <strain evidence="13">DSM 16096 / CECT 5854 / LMG 22089 / FP35</strain>
    </source>
</reference>
<evidence type="ECO:0000259" key="10">
    <source>
        <dbReference type="Pfam" id="PF02875"/>
    </source>
</evidence>
<sequence>MQVECQQLIESLERLWPGVTATWPVTVGGLLRLVLDSRELAPGDVFVAVPGVHTDGRDHIVQALAAGAALVLCHHDDSAAVADAENPRILHLPGLKMRQGELGRLLFDVPDGLELIGVTGTNGKSSVTHYIAALSEALGRPCGLIGTLGYGRPDHLRDAGLTTPGPLALQAYLGEMAADGITRVAMEVSSHALEQQRLEGCHLSVGVFTNLSRDHLDYHGSMAAYAASKAQLFKRAELELAVVNADDSLARLMLAGLGAGVRVLATGQDEVTTLRVLEWLPHESGQRALIAGPEGEFVLDLPLMGRFNLDNVLLAMAVLHGRGESLETLRVAAGRLTPVPGRMQLLVKANLPSVVVDYAHTPDALDNALQALRAHLGRSGSQARGRLWCLFGCGGERDTGKRPLMGQVAEARAERLVITDDNPRHEPAEAIRQQILEGVSPSARQAAWVIAGRQAAIERTIAEADVEDVILIAGKGHESYQDISGVRHPFSDVAIAESALSQREGSI</sequence>
<comment type="cofactor">
    <cofactor evidence="7">
        <name>Mg(2+)</name>
        <dbReference type="ChEBI" id="CHEBI:18420"/>
    </cofactor>
</comment>
<dbReference type="InterPro" id="IPR005761">
    <property type="entry name" value="UDP-N-AcMur-Glu-dNH2Pim_ligase"/>
</dbReference>
<feature type="modified residue" description="N6-carboxylysine" evidence="7">
    <location>
        <position position="229"/>
    </location>
</feature>
<keyword evidence="3 7" id="KW-0133">Cell shape</keyword>
<feature type="binding site" evidence="7">
    <location>
        <position position="197"/>
    </location>
    <ligand>
        <name>UDP-N-acetyl-alpha-D-muramoyl-L-alanyl-D-glutamate</name>
        <dbReference type="ChEBI" id="CHEBI:83900"/>
    </ligand>
</feature>
<keyword evidence="7" id="KW-0067">ATP-binding</keyword>
<evidence type="ECO:0000256" key="6">
    <source>
        <dbReference type="ARBA" id="ARBA00023316"/>
    </source>
</evidence>
<protein>
    <recommendedName>
        <fullName evidence="7">UDP-N-acetylmuramoyl-L-alanyl-D-glutamate--2,6-diaminopimelate ligase</fullName>
        <ecNumber evidence="7">6.3.2.13</ecNumber>
    </recommendedName>
    <alternativeName>
        <fullName evidence="7">Meso-A2pm-adding enzyme</fullName>
    </alternativeName>
    <alternativeName>
        <fullName evidence="7">Meso-diaminopimelate-adding enzyme</fullName>
    </alternativeName>
    <alternativeName>
        <fullName evidence="7">UDP-MurNAc-L-Ala-D-Glu:meso-diaminopimelate ligase</fullName>
    </alternativeName>
    <alternativeName>
        <fullName evidence="7">UDP-MurNAc-tripeptide synthetase</fullName>
    </alternativeName>
    <alternativeName>
        <fullName evidence="7">UDP-N-acetylmuramyl-tripeptide synthetase</fullName>
    </alternativeName>
</protein>
<dbReference type="Pfam" id="PF08245">
    <property type="entry name" value="Mur_ligase_M"/>
    <property type="match status" value="1"/>
</dbReference>
<dbReference type="PATRIC" id="fig|1121939.11.peg.122"/>
<feature type="short sequence motif" description="Meso-diaminopimelate recognition motif" evidence="7">
    <location>
        <begin position="421"/>
        <end position="424"/>
    </location>
</feature>
<evidence type="ECO:0000256" key="3">
    <source>
        <dbReference type="ARBA" id="ARBA00022960"/>
    </source>
</evidence>
<dbReference type="NCBIfam" id="TIGR01085">
    <property type="entry name" value="murE"/>
    <property type="match status" value="1"/>
</dbReference>
<keyword evidence="13" id="KW-1185">Reference proteome</keyword>
<dbReference type="EMBL" id="ASTJ01000011">
    <property type="protein sequence ID" value="EPC03846.1"/>
    <property type="molecule type" value="Genomic_DNA"/>
</dbReference>
<comment type="caution">
    <text evidence="7">Lacks conserved residue(s) required for the propagation of feature annotation.</text>
</comment>
<dbReference type="Gene3D" id="3.40.1390.10">
    <property type="entry name" value="MurE/MurF, N-terminal domain"/>
    <property type="match status" value="1"/>
</dbReference>
<dbReference type="NCBIfam" id="NF001126">
    <property type="entry name" value="PRK00139.1-4"/>
    <property type="match status" value="1"/>
</dbReference>
<dbReference type="OrthoDB" id="9800958at2"/>
<dbReference type="AlphaFoldDB" id="S2LGS8"/>
<feature type="binding site" evidence="7">
    <location>
        <position position="474"/>
    </location>
    <ligand>
        <name>meso-2,6-diaminopimelate</name>
        <dbReference type="ChEBI" id="CHEBI:57791"/>
    </ligand>
</feature>
<comment type="subcellular location">
    <subcellularLocation>
        <location evidence="7 8">Cytoplasm</location>
    </subcellularLocation>
</comment>
<dbReference type="Gene3D" id="3.90.190.20">
    <property type="entry name" value="Mur ligase, C-terminal domain"/>
    <property type="match status" value="1"/>
</dbReference>
<keyword evidence="7" id="KW-0436">Ligase</keyword>
<dbReference type="SUPFAM" id="SSF53244">
    <property type="entry name" value="MurD-like peptide ligases, peptide-binding domain"/>
    <property type="match status" value="1"/>
</dbReference>
<dbReference type="STRING" id="1121939.L861_00695"/>
<dbReference type="GO" id="GO:0008765">
    <property type="term" value="F:UDP-N-acetylmuramoylalanyl-D-glutamate-2,6-diaminopimelate ligase activity"/>
    <property type="evidence" value="ECO:0007669"/>
    <property type="project" value="UniProtKB-UniRule"/>
</dbReference>
<organism evidence="12 13">
    <name type="scientific">Litchfieldella anticariensis (strain DSM 16096 / CECT 5854 / CIP 108499 / LMG 22089 / FP35)</name>
    <name type="common">Halomonas anticariensis</name>
    <dbReference type="NCBI Taxonomy" id="1121939"/>
    <lineage>
        <taxon>Bacteria</taxon>
        <taxon>Pseudomonadati</taxon>
        <taxon>Pseudomonadota</taxon>
        <taxon>Gammaproteobacteria</taxon>
        <taxon>Oceanospirillales</taxon>
        <taxon>Halomonadaceae</taxon>
        <taxon>Litchfieldella</taxon>
    </lineage>
</organism>
<dbReference type="Pfam" id="PF01225">
    <property type="entry name" value="Mur_ligase"/>
    <property type="match status" value="1"/>
</dbReference>
<feature type="binding site" evidence="7">
    <location>
        <begin position="120"/>
        <end position="126"/>
    </location>
    <ligand>
        <name>ATP</name>
        <dbReference type="ChEBI" id="CHEBI:30616"/>
    </ligand>
</feature>
<feature type="binding site" evidence="7">
    <location>
        <begin position="162"/>
        <end position="163"/>
    </location>
    <ligand>
        <name>UDP-N-acetyl-alpha-D-muramoyl-L-alanyl-D-glutamate</name>
        <dbReference type="ChEBI" id="CHEBI:83900"/>
    </ligand>
</feature>
<evidence type="ECO:0000256" key="8">
    <source>
        <dbReference type="RuleBase" id="RU004135"/>
    </source>
</evidence>
<dbReference type="EC" id="6.3.2.13" evidence="7"/>
<name>S2LGS8_LITA3</name>
<dbReference type="NCBIfam" id="NF001124">
    <property type="entry name" value="PRK00139.1-2"/>
    <property type="match status" value="1"/>
</dbReference>
<dbReference type="HAMAP" id="MF_00208">
    <property type="entry name" value="MurE"/>
    <property type="match status" value="1"/>
</dbReference>
<dbReference type="GO" id="GO:0000287">
    <property type="term" value="F:magnesium ion binding"/>
    <property type="evidence" value="ECO:0007669"/>
    <property type="project" value="UniProtKB-UniRule"/>
</dbReference>
<evidence type="ECO:0000259" key="9">
    <source>
        <dbReference type="Pfam" id="PF01225"/>
    </source>
</evidence>
<dbReference type="InterPro" id="IPR013221">
    <property type="entry name" value="Mur_ligase_cen"/>
</dbReference>
<dbReference type="InterPro" id="IPR035911">
    <property type="entry name" value="MurE/MurF_N"/>
</dbReference>
<comment type="caution">
    <text evidence="12">The sequence shown here is derived from an EMBL/GenBank/DDBJ whole genome shotgun (WGS) entry which is preliminary data.</text>
</comment>
<dbReference type="Gene3D" id="3.40.1190.10">
    <property type="entry name" value="Mur-like, catalytic domain"/>
    <property type="match status" value="1"/>
</dbReference>
<proteinExistence type="inferred from homology"/>
<feature type="binding site" evidence="7">
    <location>
        <position position="397"/>
    </location>
    <ligand>
        <name>meso-2,6-diaminopimelate</name>
        <dbReference type="ChEBI" id="CHEBI:57791"/>
    </ligand>
</feature>
<dbReference type="GO" id="GO:0005524">
    <property type="term" value="F:ATP binding"/>
    <property type="evidence" value="ECO:0007669"/>
    <property type="project" value="UniProtKB-UniRule"/>
</dbReference>
<dbReference type="UniPathway" id="UPA00219"/>
<evidence type="ECO:0000256" key="4">
    <source>
        <dbReference type="ARBA" id="ARBA00022984"/>
    </source>
</evidence>
<dbReference type="InterPro" id="IPR004101">
    <property type="entry name" value="Mur_ligase_C"/>
</dbReference>
<evidence type="ECO:0000259" key="11">
    <source>
        <dbReference type="Pfam" id="PF08245"/>
    </source>
</evidence>
<dbReference type="PANTHER" id="PTHR23135">
    <property type="entry name" value="MUR LIGASE FAMILY MEMBER"/>
    <property type="match status" value="1"/>
</dbReference>
<dbReference type="SUPFAM" id="SSF63418">
    <property type="entry name" value="MurE/MurF N-terminal domain"/>
    <property type="match status" value="1"/>
</dbReference>
<keyword evidence="4 7" id="KW-0573">Peptidoglycan synthesis</keyword>
<dbReference type="Pfam" id="PF02875">
    <property type="entry name" value="Mur_ligase_C"/>
    <property type="match status" value="1"/>
</dbReference>
<dbReference type="InterPro" id="IPR036565">
    <property type="entry name" value="Mur-like_cat_sf"/>
</dbReference>
<feature type="binding site" evidence="7">
    <location>
        <position position="478"/>
    </location>
    <ligand>
        <name>meso-2,6-diaminopimelate</name>
        <dbReference type="ChEBI" id="CHEBI:57791"/>
    </ligand>
</feature>
<feature type="binding site" evidence="7">
    <location>
        <position position="35"/>
    </location>
    <ligand>
        <name>UDP-N-acetyl-alpha-D-muramoyl-L-alanyl-D-glutamate</name>
        <dbReference type="ChEBI" id="CHEBI:83900"/>
    </ligand>
</feature>
<comment type="similarity">
    <text evidence="1 7">Belongs to the MurCDEF family. MurE subfamily.</text>
</comment>
<comment type="catalytic activity">
    <reaction evidence="7">
        <text>UDP-N-acetyl-alpha-D-muramoyl-L-alanyl-D-glutamate + meso-2,6-diaminopimelate + ATP = UDP-N-acetyl-alpha-D-muramoyl-L-alanyl-gamma-D-glutamyl-meso-2,6-diaminopimelate + ADP + phosphate + H(+)</text>
        <dbReference type="Rhea" id="RHEA:23676"/>
        <dbReference type="ChEBI" id="CHEBI:15378"/>
        <dbReference type="ChEBI" id="CHEBI:30616"/>
        <dbReference type="ChEBI" id="CHEBI:43474"/>
        <dbReference type="ChEBI" id="CHEBI:57791"/>
        <dbReference type="ChEBI" id="CHEBI:83900"/>
        <dbReference type="ChEBI" id="CHEBI:83905"/>
        <dbReference type="ChEBI" id="CHEBI:456216"/>
        <dbReference type="EC" id="6.3.2.13"/>
    </reaction>
</comment>
<feature type="binding site" evidence="7">
    <location>
        <begin position="421"/>
        <end position="424"/>
    </location>
    <ligand>
        <name>meso-2,6-diaminopimelate</name>
        <dbReference type="ChEBI" id="CHEBI:57791"/>
    </ligand>
</feature>